<evidence type="ECO:0000256" key="1">
    <source>
        <dbReference type="ARBA" id="ARBA00010541"/>
    </source>
</evidence>
<gene>
    <name evidence="5" type="ORF">TH606_07085</name>
</gene>
<dbReference type="InterPro" id="IPR001940">
    <property type="entry name" value="Peptidase_S1C"/>
</dbReference>
<dbReference type="EMBL" id="LSFI01000030">
    <property type="protein sequence ID" value="OAG27426.1"/>
    <property type="molecule type" value="Genomic_DNA"/>
</dbReference>
<dbReference type="InterPro" id="IPR001478">
    <property type="entry name" value="PDZ"/>
</dbReference>
<dbReference type="Gene3D" id="2.30.42.10">
    <property type="match status" value="1"/>
</dbReference>
<evidence type="ECO:0000259" key="4">
    <source>
        <dbReference type="SMART" id="SM00228"/>
    </source>
</evidence>
<evidence type="ECO:0000313" key="5">
    <source>
        <dbReference type="EMBL" id="OAG27426.1"/>
    </source>
</evidence>
<comment type="similarity">
    <text evidence="1">Belongs to the peptidase S1C family.</text>
</comment>
<dbReference type="RefSeq" id="WP_068542370.1">
    <property type="nucleotide sequence ID" value="NZ_LSFI01000030.1"/>
</dbReference>
<dbReference type="PRINTS" id="PR00834">
    <property type="entry name" value="PROTEASES2C"/>
</dbReference>
<protein>
    <recommendedName>
        <fullName evidence="4">PDZ domain-containing protein</fullName>
    </recommendedName>
</protein>
<dbReference type="PANTHER" id="PTHR22939:SF129">
    <property type="entry name" value="SERINE PROTEASE HTRA2, MITOCHONDRIAL"/>
    <property type="match status" value="1"/>
</dbReference>
<dbReference type="SUPFAM" id="SSF50156">
    <property type="entry name" value="PDZ domain-like"/>
    <property type="match status" value="1"/>
</dbReference>
<feature type="domain" description="PDZ" evidence="4">
    <location>
        <begin position="225"/>
        <end position="322"/>
    </location>
</feature>
<dbReference type="SUPFAM" id="SSF50494">
    <property type="entry name" value="Trypsin-like serine proteases"/>
    <property type="match status" value="1"/>
</dbReference>
<dbReference type="Proteomes" id="UP000076964">
    <property type="component" value="Unassembled WGS sequence"/>
</dbReference>
<dbReference type="InterPro" id="IPR009003">
    <property type="entry name" value="Peptidase_S1_PA"/>
</dbReference>
<keyword evidence="6" id="KW-1185">Reference proteome</keyword>
<name>A0A177E6T2_9BACT</name>
<dbReference type="STRING" id="1795632.TH606_07085"/>
<evidence type="ECO:0000313" key="6">
    <source>
        <dbReference type="Proteomes" id="UP000076964"/>
    </source>
</evidence>
<dbReference type="Pfam" id="PF13180">
    <property type="entry name" value="PDZ_2"/>
    <property type="match status" value="1"/>
</dbReference>
<accession>A0A177E6T2</accession>
<dbReference type="InterPro" id="IPR036034">
    <property type="entry name" value="PDZ_sf"/>
</dbReference>
<evidence type="ECO:0000256" key="3">
    <source>
        <dbReference type="ARBA" id="ARBA00022801"/>
    </source>
</evidence>
<dbReference type="SMART" id="SM00228">
    <property type="entry name" value="PDZ"/>
    <property type="match status" value="1"/>
</dbReference>
<keyword evidence="3" id="KW-0378">Hydrolase</keyword>
<dbReference type="GO" id="GO:0006508">
    <property type="term" value="P:proteolysis"/>
    <property type="evidence" value="ECO:0007669"/>
    <property type="project" value="UniProtKB-KW"/>
</dbReference>
<dbReference type="AlphaFoldDB" id="A0A177E6T2"/>
<sequence>MAKCLGLILIFFLIFPGQVLSGTAVKRVYNQVVTLMAAPINTDFLSSSDVPKQIASGVFVSKDGLILAPAYLVQGARWVDVVLSDGTFLGGKILGVDHLSGLALLKVNYNSARLGVSLAKRGLVVGEKVYLIGRPRFKVNIKSGQVIENPVKVSFSFGTLASFYATNLSLQGTGSGPVFNSAGELVGFALDLPNLKFAGGLKIVPPHLIRPVITALSEKGQMVWPWLGVEGLALNPTLAKILKLPFKKGLLITHTLPGSPARRVGFMGKKKSISLGNLIFPVGGDIIVAINGKRISSQADLEKIIFARKPGDIVTIKYWRNKRFYTIKVRLGKRSFLQP</sequence>
<dbReference type="Gene3D" id="2.40.10.120">
    <property type="match status" value="1"/>
</dbReference>
<dbReference type="PANTHER" id="PTHR22939">
    <property type="entry name" value="SERINE PROTEASE FAMILY S1C HTRA-RELATED"/>
    <property type="match status" value="1"/>
</dbReference>
<proteinExistence type="inferred from homology"/>
<dbReference type="Pfam" id="PF13365">
    <property type="entry name" value="Trypsin_2"/>
    <property type="match status" value="1"/>
</dbReference>
<comment type="caution">
    <text evidence="5">The sequence shown here is derived from an EMBL/GenBank/DDBJ whole genome shotgun (WGS) entry which is preliminary data.</text>
</comment>
<reference evidence="5 6" key="1">
    <citation type="submission" date="2016-02" db="EMBL/GenBank/DDBJ databases">
        <title>Draft genome sequence of Thermodesulfatator sp. S606.</title>
        <authorList>
            <person name="Lai Q."/>
            <person name="Cao J."/>
            <person name="Dupont S."/>
            <person name="Shao Z."/>
            <person name="Jebbar M."/>
            <person name="Alain K."/>
        </authorList>
    </citation>
    <scope>NUCLEOTIDE SEQUENCE [LARGE SCALE GENOMIC DNA]</scope>
    <source>
        <strain evidence="5 6">S606</strain>
    </source>
</reference>
<organism evidence="5 6">
    <name type="scientific">Thermodesulfatator autotrophicus</name>
    <dbReference type="NCBI Taxonomy" id="1795632"/>
    <lineage>
        <taxon>Bacteria</taxon>
        <taxon>Pseudomonadati</taxon>
        <taxon>Thermodesulfobacteriota</taxon>
        <taxon>Thermodesulfobacteria</taxon>
        <taxon>Thermodesulfobacteriales</taxon>
        <taxon>Thermodesulfatatoraceae</taxon>
        <taxon>Thermodesulfatator</taxon>
    </lineage>
</organism>
<evidence type="ECO:0000256" key="2">
    <source>
        <dbReference type="ARBA" id="ARBA00022670"/>
    </source>
</evidence>
<keyword evidence="2" id="KW-0645">Protease</keyword>
<dbReference type="OrthoDB" id="9766361at2"/>
<dbReference type="GO" id="GO:0004252">
    <property type="term" value="F:serine-type endopeptidase activity"/>
    <property type="evidence" value="ECO:0007669"/>
    <property type="project" value="InterPro"/>
</dbReference>